<sequence>MRTKPNSPYVPYTGGRSWANPNEVTGVWRFQKEAQGDGGVRLVVVVGDIVDKGDAYATPSPLPRGGQFPPFTHVPVSGIGRLRSEFPFRGVVRFDLHRLSLYFDLFTPQNI</sequence>
<dbReference type="EMBL" id="CAADFR010000099">
    <property type="protein sequence ID" value="VFK41687.1"/>
    <property type="molecule type" value="Genomic_DNA"/>
</dbReference>
<reference evidence="1" key="1">
    <citation type="submission" date="2019-02" db="EMBL/GenBank/DDBJ databases">
        <authorList>
            <person name="Gruber-Vodicka R. H."/>
            <person name="Seah K. B. B."/>
        </authorList>
    </citation>
    <scope>NUCLEOTIDE SEQUENCE</scope>
    <source>
        <strain evidence="1">BECK_S1321</strain>
    </source>
</reference>
<gene>
    <name evidence="1" type="ORF">BECKSD772F_GA0070984_109912</name>
</gene>
<accession>A0A450YJI7</accession>
<evidence type="ECO:0000313" key="1">
    <source>
        <dbReference type="EMBL" id="VFK41687.1"/>
    </source>
</evidence>
<name>A0A450YJI7_9GAMM</name>
<organism evidence="1">
    <name type="scientific">Candidatus Kentrum sp. SD</name>
    <dbReference type="NCBI Taxonomy" id="2126332"/>
    <lineage>
        <taxon>Bacteria</taxon>
        <taxon>Pseudomonadati</taxon>
        <taxon>Pseudomonadota</taxon>
        <taxon>Gammaproteobacteria</taxon>
        <taxon>Candidatus Kentrum</taxon>
    </lineage>
</organism>
<dbReference type="AlphaFoldDB" id="A0A450YJI7"/>
<protein>
    <submittedName>
        <fullName evidence="1">Uncharacterized protein</fullName>
    </submittedName>
</protein>
<proteinExistence type="predicted"/>